<proteinExistence type="predicted"/>
<feature type="chain" id="PRO_5039598507" evidence="3">
    <location>
        <begin position="20"/>
        <end position="324"/>
    </location>
</feature>
<feature type="compositionally biased region" description="Low complexity" evidence="1">
    <location>
        <begin position="303"/>
        <end position="314"/>
    </location>
</feature>
<evidence type="ECO:0000259" key="4">
    <source>
        <dbReference type="Pfam" id="PF14257"/>
    </source>
</evidence>
<keyword evidence="6" id="KW-1185">Reference proteome</keyword>
<feature type="signal peptide" evidence="3">
    <location>
        <begin position="1"/>
        <end position="19"/>
    </location>
</feature>
<reference evidence="5 6" key="1">
    <citation type="submission" date="2019-02" db="EMBL/GenBank/DDBJ databases">
        <title>Genomic Encyclopedia of Type Strains, Phase IV (KMG-IV): sequencing the most valuable type-strain genomes for metagenomic binning, comparative biology and taxonomic classification.</title>
        <authorList>
            <person name="Goeker M."/>
        </authorList>
    </citation>
    <scope>NUCLEOTIDE SEQUENCE [LARGE SCALE GENOMIC DNA]</scope>
    <source>
        <strain evidence="5 6">DSM 43045</strain>
    </source>
</reference>
<evidence type="ECO:0000256" key="3">
    <source>
        <dbReference type="SAM" id="SignalP"/>
    </source>
</evidence>
<organism evidence="5 6">
    <name type="scientific">Agromyces ramosus</name>
    <dbReference type="NCBI Taxonomy" id="33879"/>
    <lineage>
        <taxon>Bacteria</taxon>
        <taxon>Bacillati</taxon>
        <taxon>Actinomycetota</taxon>
        <taxon>Actinomycetes</taxon>
        <taxon>Micrococcales</taxon>
        <taxon>Microbacteriaceae</taxon>
        <taxon>Agromyces</taxon>
    </lineage>
</organism>
<sequence length="324" mass="33534">MRRLGPAAAAAAITALLLAGCSAGSDESSEPAVDAPAAPVAPEPGKVDSQTAEDAAGGAVEAQPADRSVITTGWVSITVDDPIASAEEAADLAEQAGGRVDSRTESPGTDAQPPSASLTLRIPSDELDAFVDELRELGAVNSVSMNASDVTQQRQDLDGRIDALTASVDRLQQLLSEATTIADLIAIESELTTRQAELDSLTQQRDWLVDQVDFSTITVDLVTEDVAPDPQPDDFWSGLVSGWNALVAFASWLGVAVGVLLPWLLVGLVTTAVIVAIVLLATRRRRRGPTPSAPVPPEPAPAEPAGATTATGAPHDPHDGRPRA</sequence>
<comment type="caution">
    <text evidence="5">The sequence shown here is derived from an EMBL/GenBank/DDBJ whole genome shotgun (WGS) entry which is preliminary data.</text>
</comment>
<feature type="compositionally biased region" description="Basic and acidic residues" evidence="1">
    <location>
        <begin position="315"/>
        <end position="324"/>
    </location>
</feature>
<evidence type="ECO:0000313" key="5">
    <source>
        <dbReference type="EMBL" id="RZS64027.1"/>
    </source>
</evidence>
<feature type="domain" description="DUF4349" evidence="4">
    <location>
        <begin position="67"/>
        <end position="274"/>
    </location>
</feature>
<evidence type="ECO:0000256" key="2">
    <source>
        <dbReference type="SAM" id="Phobius"/>
    </source>
</evidence>
<dbReference type="RefSeq" id="WP_130353319.1">
    <property type="nucleotide sequence ID" value="NZ_SGWY01000003.1"/>
</dbReference>
<dbReference type="Pfam" id="PF14257">
    <property type="entry name" value="DUF4349"/>
    <property type="match status" value="1"/>
</dbReference>
<feature type="compositionally biased region" description="Polar residues" evidence="1">
    <location>
        <begin position="105"/>
        <end position="117"/>
    </location>
</feature>
<dbReference type="EMBL" id="SGWY01000003">
    <property type="protein sequence ID" value="RZS64027.1"/>
    <property type="molecule type" value="Genomic_DNA"/>
</dbReference>
<feature type="compositionally biased region" description="Low complexity" evidence="1">
    <location>
        <begin position="30"/>
        <end position="44"/>
    </location>
</feature>
<evidence type="ECO:0000256" key="1">
    <source>
        <dbReference type="SAM" id="MobiDB-lite"/>
    </source>
</evidence>
<protein>
    <submittedName>
        <fullName evidence="5">Uncharacterized protein DUF4349</fullName>
    </submittedName>
</protein>
<dbReference type="PROSITE" id="PS51257">
    <property type="entry name" value="PROKAR_LIPOPROTEIN"/>
    <property type="match status" value="1"/>
</dbReference>
<feature type="transmembrane region" description="Helical" evidence="2">
    <location>
        <begin position="249"/>
        <end position="282"/>
    </location>
</feature>
<keyword evidence="2" id="KW-0812">Transmembrane</keyword>
<dbReference type="InterPro" id="IPR025645">
    <property type="entry name" value="DUF4349"/>
</dbReference>
<evidence type="ECO:0000313" key="6">
    <source>
        <dbReference type="Proteomes" id="UP000293289"/>
    </source>
</evidence>
<keyword evidence="2" id="KW-0472">Membrane</keyword>
<dbReference type="AlphaFoldDB" id="A0A4Q7M9T2"/>
<dbReference type="OrthoDB" id="186919at2"/>
<feature type="compositionally biased region" description="Pro residues" evidence="1">
    <location>
        <begin position="291"/>
        <end position="302"/>
    </location>
</feature>
<feature type="region of interest" description="Disordered" evidence="1">
    <location>
        <begin position="23"/>
        <end position="67"/>
    </location>
</feature>
<keyword evidence="3" id="KW-0732">Signal</keyword>
<gene>
    <name evidence="5" type="ORF">EV187_2400</name>
</gene>
<feature type="region of interest" description="Disordered" evidence="1">
    <location>
        <begin position="287"/>
        <end position="324"/>
    </location>
</feature>
<feature type="region of interest" description="Disordered" evidence="1">
    <location>
        <begin position="90"/>
        <end position="117"/>
    </location>
</feature>
<dbReference type="Proteomes" id="UP000293289">
    <property type="component" value="Unassembled WGS sequence"/>
</dbReference>
<keyword evidence="2" id="KW-1133">Transmembrane helix</keyword>
<name>A0A4Q7M9T2_9MICO</name>
<accession>A0A4Q7M9T2</accession>